<sequence length="728" mass="81969">MLRIFVVYNKLRHTFDTDGDDTIASLRERVCDTCQIDTRGGKNGEQKFVVLQYQGADLQDTWKLGDIGVVAGSTLRCFLREEITPKLFVYCVYNDEKVEILEEVRFETDYVAALRSIISRRIGLPVTVYRILDPKGKEMYDGNLLQMYDIAIGCTVRLETWDGWNDFLRAASIGHTSHVSHNLSQDESIAKFQMRVALFIAAHYGHMDLASAILKWGYRSDEAIGEHPTKEWCASTHVESKKTAVHEASENGQLSILRIFVYNNICCVTCKDGNGLTALNVALRKQKREVALYLLTKQWSNVQYSALILPLTIFSKVRKWCDRAKDKVLLVHGPDKSSTKYKRTTRQPGGLCGEGVYVDGLVTSSMNTNPKRGSEISRTKKKKQKEQRRLTTAMTSFTGVTGSSSPDPRLPKISGVRTPTLVATYRERLRSKNEDDDENDGEISNEEGKFAELRGKIRPRSRSFNHEKTLALPKIGQKSRPRSSSQQENGLLVDVRAVSAAASSVDIGAERSKIAYIQTTGTGSRRSRRPKQQPILESVTAKSTVFEQNPAKAKKESRFDRMDKFRRQRKKASKMDSSIPLPPVSKNTINRPFFFSQSDDENIPRLTVDLYEEVNGKTTWERALEALTIASMFEEKPWLQRVRMAMVLSRNHVRRIKSLQRSPSSNDQIKSAMSGGSSSKKVTVADDLVVDHESVNSRGGGRVQGEEERIIKSAVNHSQETSHTAEVS</sequence>
<dbReference type="PANTHER" id="PTHR46885:SF1">
    <property type="entry name" value="PROTEIN ANKUB1"/>
    <property type="match status" value="1"/>
</dbReference>
<dbReference type="GeneID" id="587133"/>
<feature type="region of interest" description="Disordered" evidence="1">
    <location>
        <begin position="518"/>
        <end position="558"/>
    </location>
</feature>
<feature type="region of interest" description="Disordered" evidence="1">
    <location>
        <begin position="363"/>
        <end position="488"/>
    </location>
</feature>
<proteinExistence type="predicted"/>
<reference evidence="3" key="2">
    <citation type="submission" date="2021-01" db="UniProtKB">
        <authorList>
            <consortium name="EnsemblMetazoa"/>
        </authorList>
    </citation>
    <scope>IDENTIFICATION</scope>
</reference>
<dbReference type="CDD" id="cd17050">
    <property type="entry name" value="Ubl1_ANKUB1"/>
    <property type="match status" value="1"/>
</dbReference>
<dbReference type="SUPFAM" id="SSF54236">
    <property type="entry name" value="Ubiquitin-like"/>
    <property type="match status" value="2"/>
</dbReference>
<reference evidence="4" key="1">
    <citation type="submission" date="2015-02" db="EMBL/GenBank/DDBJ databases">
        <title>Genome sequencing for Strongylocentrotus purpuratus.</title>
        <authorList>
            <person name="Murali S."/>
            <person name="Liu Y."/>
            <person name="Vee V."/>
            <person name="English A."/>
            <person name="Wang M."/>
            <person name="Skinner E."/>
            <person name="Han Y."/>
            <person name="Muzny D.M."/>
            <person name="Worley K.C."/>
            <person name="Gibbs R.A."/>
        </authorList>
    </citation>
    <scope>NUCLEOTIDE SEQUENCE</scope>
</reference>
<feature type="compositionally biased region" description="Polar residues" evidence="1">
    <location>
        <begin position="659"/>
        <end position="671"/>
    </location>
</feature>
<dbReference type="PANTHER" id="PTHR46885">
    <property type="entry name" value="PROTEIN ANKUB1"/>
    <property type="match status" value="1"/>
</dbReference>
<dbReference type="CDD" id="cd17051">
    <property type="entry name" value="Ubl2_ANKUB1"/>
    <property type="match status" value="1"/>
</dbReference>
<dbReference type="RefSeq" id="XP_800431.3">
    <property type="nucleotide sequence ID" value="XM_795338.5"/>
</dbReference>
<dbReference type="Pfam" id="PF12796">
    <property type="entry name" value="Ank_2"/>
    <property type="match status" value="1"/>
</dbReference>
<evidence type="ECO:0000313" key="3">
    <source>
        <dbReference type="EnsemblMetazoa" id="XP_800431"/>
    </source>
</evidence>
<dbReference type="OMA" id="QGGLTAC"/>
<feature type="compositionally biased region" description="Polar residues" evidence="1">
    <location>
        <begin position="393"/>
        <end position="406"/>
    </location>
</feature>
<dbReference type="PROSITE" id="PS50053">
    <property type="entry name" value="UBIQUITIN_2"/>
    <property type="match status" value="2"/>
</dbReference>
<organism evidence="3 4">
    <name type="scientific">Strongylocentrotus purpuratus</name>
    <name type="common">Purple sea urchin</name>
    <dbReference type="NCBI Taxonomy" id="7668"/>
    <lineage>
        <taxon>Eukaryota</taxon>
        <taxon>Metazoa</taxon>
        <taxon>Echinodermata</taxon>
        <taxon>Eleutherozoa</taxon>
        <taxon>Echinozoa</taxon>
        <taxon>Echinoidea</taxon>
        <taxon>Euechinoidea</taxon>
        <taxon>Echinacea</taxon>
        <taxon>Camarodonta</taxon>
        <taxon>Echinidea</taxon>
        <taxon>Strongylocentrotidae</taxon>
        <taxon>Strongylocentrotus</taxon>
    </lineage>
</organism>
<dbReference type="Gene3D" id="3.10.20.90">
    <property type="entry name" value="Phosphatidylinositol 3-kinase Catalytic Subunit, Chain A, domain 1"/>
    <property type="match status" value="1"/>
</dbReference>
<dbReference type="Proteomes" id="UP000007110">
    <property type="component" value="Unassembled WGS sequence"/>
</dbReference>
<dbReference type="InterPro" id="IPR000626">
    <property type="entry name" value="Ubiquitin-like_dom"/>
</dbReference>
<evidence type="ECO:0000313" key="4">
    <source>
        <dbReference type="Proteomes" id="UP000007110"/>
    </source>
</evidence>
<dbReference type="EnsemblMetazoa" id="XM_795338">
    <property type="protein sequence ID" value="XP_800431"/>
    <property type="gene ID" value="LOC587133"/>
</dbReference>
<evidence type="ECO:0000256" key="1">
    <source>
        <dbReference type="SAM" id="MobiDB-lite"/>
    </source>
</evidence>
<dbReference type="AlphaFoldDB" id="A0A7M7THC8"/>
<dbReference type="OrthoDB" id="8856820at2759"/>
<feature type="compositionally biased region" description="Acidic residues" evidence="1">
    <location>
        <begin position="434"/>
        <end position="445"/>
    </location>
</feature>
<feature type="region of interest" description="Disordered" evidence="1">
    <location>
        <begin position="658"/>
        <end position="728"/>
    </location>
</feature>
<evidence type="ECO:0000259" key="2">
    <source>
        <dbReference type="PROSITE" id="PS50053"/>
    </source>
</evidence>
<feature type="compositionally biased region" description="Basic and acidic residues" evidence="1">
    <location>
        <begin position="446"/>
        <end position="455"/>
    </location>
</feature>
<feature type="domain" description="Ubiquitin-like" evidence="2">
    <location>
        <begin position="108"/>
        <end position="158"/>
    </location>
</feature>
<name>A0A7M7THC8_STRPU</name>
<dbReference type="InterPro" id="IPR002110">
    <property type="entry name" value="Ankyrin_rpt"/>
</dbReference>
<accession>A0A7M7THC8</accession>
<dbReference type="KEGG" id="spu:587133"/>
<dbReference type="CTD" id="389161"/>
<keyword evidence="4" id="KW-1185">Reference proteome</keyword>
<dbReference type="SUPFAM" id="SSF48403">
    <property type="entry name" value="Ankyrin repeat"/>
    <property type="match status" value="1"/>
</dbReference>
<dbReference type="Gene3D" id="1.25.40.20">
    <property type="entry name" value="Ankyrin repeat-containing domain"/>
    <property type="match status" value="1"/>
</dbReference>
<dbReference type="InParanoid" id="A0A7M7THC8"/>
<dbReference type="InterPro" id="IPR036770">
    <property type="entry name" value="Ankyrin_rpt-contain_sf"/>
</dbReference>
<feature type="compositionally biased region" description="Polar residues" evidence="1">
    <location>
        <begin position="715"/>
        <end position="728"/>
    </location>
</feature>
<dbReference type="InterPro" id="IPR042788">
    <property type="entry name" value="ANKUB1"/>
</dbReference>
<feature type="domain" description="Ubiquitin-like" evidence="2">
    <location>
        <begin position="2"/>
        <end position="81"/>
    </location>
</feature>
<protein>
    <recommendedName>
        <fullName evidence="2">Ubiquitin-like domain-containing protein</fullName>
    </recommendedName>
</protein>
<dbReference type="InterPro" id="IPR029071">
    <property type="entry name" value="Ubiquitin-like_domsf"/>
</dbReference>